<evidence type="ECO:0000313" key="3">
    <source>
        <dbReference type="Proteomes" id="UP000219669"/>
    </source>
</evidence>
<sequence>MQIFLIGEIFMKTKSFLPSMVLVAFLASPALSFAYDEQDEKTIRADVAKMKAATLKHDVKSIMPMMPQAFFDTLSKETNTPISKIKQEMLKQGEETARDAKELNASLDYVIHWKKQRVLKSKTGRDYVLLPTTTRLNGLEIKGNLIAIKEDDGKWYYLQYQPIFKSVIQKAYPDLKVLPK</sequence>
<evidence type="ECO:0008006" key="4">
    <source>
        <dbReference type="Google" id="ProtNLM"/>
    </source>
</evidence>
<evidence type="ECO:0000256" key="1">
    <source>
        <dbReference type="SAM" id="SignalP"/>
    </source>
</evidence>
<dbReference type="AlphaFoldDB" id="A0A286E1J4"/>
<name>A0A286E1J4_9NEIS</name>
<dbReference type="EMBL" id="OCNF01000001">
    <property type="protein sequence ID" value="SOD64761.1"/>
    <property type="molecule type" value="Genomic_DNA"/>
</dbReference>
<evidence type="ECO:0000313" key="2">
    <source>
        <dbReference type="EMBL" id="SOD64761.1"/>
    </source>
</evidence>
<organism evidence="2 3">
    <name type="scientific">Alysiella filiformis DSM 16848</name>
    <dbReference type="NCBI Taxonomy" id="1120981"/>
    <lineage>
        <taxon>Bacteria</taxon>
        <taxon>Pseudomonadati</taxon>
        <taxon>Pseudomonadota</taxon>
        <taxon>Betaproteobacteria</taxon>
        <taxon>Neisseriales</taxon>
        <taxon>Neisseriaceae</taxon>
        <taxon>Alysiella</taxon>
    </lineage>
</organism>
<keyword evidence="3" id="KW-1185">Reference proteome</keyword>
<reference evidence="2 3" key="1">
    <citation type="submission" date="2017-09" db="EMBL/GenBank/DDBJ databases">
        <authorList>
            <person name="Ehlers B."/>
            <person name="Leendertz F.H."/>
        </authorList>
    </citation>
    <scope>NUCLEOTIDE SEQUENCE [LARGE SCALE GENOMIC DNA]</scope>
    <source>
        <strain evidence="2 3">DSM 16848</strain>
    </source>
</reference>
<feature type="chain" id="PRO_5012651223" description="DUF3828 domain-containing protein" evidence="1">
    <location>
        <begin position="35"/>
        <end position="180"/>
    </location>
</feature>
<dbReference type="Proteomes" id="UP000219669">
    <property type="component" value="Unassembled WGS sequence"/>
</dbReference>
<accession>A0A286E1J4</accession>
<keyword evidence="1" id="KW-0732">Signal</keyword>
<proteinExistence type="predicted"/>
<feature type="signal peptide" evidence="1">
    <location>
        <begin position="1"/>
        <end position="34"/>
    </location>
</feature>
<protein>
    <recommendedName>
        <fullName evidence="4">DUF3828 domain-containing protein</fullName>
    </recommendedName>
</protein>
<gene>
    <name evidence="2" type="ORF">SAMN02746062_00021</name>
</gene>